<feature type="compositionally biased region" description="Low complexity" evidence="2">
    <location>
        <begin position="378"/>
        <end position="388"/>
    </location>
</feature>
<dbReference type="Proteomes" id="UP000018144">
    <property type="component" value="Unassembled WGS sequence"/>
</dbReference>
<keyword evidence="5" id="KW-1185">Reference proteome</keyword>
<feature type="compositionally biased region" description="Acidic residues" evidence="2">
    <location>
        <begin position="402"/>
        <end position="432"/>
    </location>
</feature>
<dbReference type="OrthoDB" id="2152896at2759"/>
<keyword evidence="1" id="KW-0862">Zinc</keyword>
<sequence length="432" mass="44579">MASTTSTDSRTTNKLLGPTSTHRITRRKSMSASNNTNVAAVAAAIEGTILSSPSAMTVGGAVPVGVNVSGLGKLQSAGAVAASLPNTHGYPSPPSSLPDPPPPPRPFGAAFSATTPSATFATPALPSANTTSALSSSATAIQTQVTPESIQLLRKNPAALLSGSAIADGHGPDRSNAARSRRASEGAGVLGATGKLGRMRSGSELKCDKCGKGYKHSSCLTKHLWEHTPEWSYTSKLLISKHQQVQLLEAASILVSMNPTPPDSSTSAEGASDSSSDDTTPPPSGSITTPRGIRHAIQKSATKRYSSSGISRSFSTISGSAPTTPSFPNHIPQRPRPRAGSSAGSVRPVIARGVNAEDDALAAAVELLSCSFKTPSASLSLGSPPAGGRRFVGPLNDVVEKGDEDEDEDEDMEWRERSEEIEEDGVFGTMEE</sequence>
<feature type="region of interest" description="Disordered" evidence="2">
    <location>
        <begin position="163"/>
        <end position="188"/>
    </location>
</feature>
<protein>
    <recommendedName>
        <fullName evidence="3">C2H2-type domain-containing protein</fullName>
    </recommendedName>
</protein>
<dbReference type="AlphaFoldDB" id="U4LEE6"/>
<feature type="domain" description="C2H2-type" evidence="3">
    <location>
        <begin position="205"/>
        <end position="232"/>
    </location>
</feature>
<evidence type="ECO:0000259" key="3">
    <source>
        <dbReference type="PROSITE" id="PS50157"/>
    </source>
</evidence>
<dbReference type="PROSITE" id="PS00028">
    <property type="entry name" value="ZINC_FINGER_C2H2_1"/>
    <property type="match status" value="1"/>
</dbReference>
<dbReference type="PROSITE" id="PS50157">
    <property type="entry name" value="ZINC_FINGER_C2H2_2"/>
    <property type="match status" value="1"/>
</dbReference>
<dbReference type="OMA" id="MAMANNH"/>
<name>U4LEE6_PYROM</name>
<proteinExistence type="predicted"/>
<dbReference type="EMBL" id="HF935478">
    <property type="protein sequence ID" value="CCX09659.1"/>
    <property type="molecule type" value="Genomic_DNA"/>
</dbReference>
<keyword evidence="1" id="KW-0863">Zinc-finger</keyword>
<dbReference type="SUPFAM" id="SSF57667">
    <property type="entry name" value="beta-beta-alpha zinc fingers"/>
    <property type="match status" value="1"/>
</dbReference>
<reference evidence="4 5" key="1">
    <citation type="journal article" date="2013" name="PLoS Genet.">
        <title>The genome and development-dependent transcriptomes of Pyronema confluens: a window into fungal evolution.</title>
        <authorList>
            <person name="Traeger S."/>
            <person name="Altegoer F."/>
            <person name="Freitag M."/>
            <person name="Gabaldon T."/>
            <person name="Kempken F."/>
            <person name="Kumar A."/>
            <person name="Marcet-Houben M."/>
            <person name="Poggeler S."/>
            <person name="Stajich J.E."/>
            <person name="Nowrousian M."/>
        </authorList>
    </citation>
    <scope>NUCLEOTIDE SEQUENCE [LARGE SCALE GENOMIC DNA]</scope>
    <source>
        <strain evidence="5">CBS 100304</strain>
        <tissue evidence="4">Vegetative mycelium</tissue>
    </source>
</reference>
<feature type="compositionally biased region" description="Pro residues" evidence="2">
    <location>
        <begin position="91"/>
        <end position="106"/>
    </location>
</feature>
<keyword evidence="1" id="KW-0479">Metal-binding</keyword>
<evidence type="ECO:0000313" key="5">
    <source>
        <dbReference type="Proteomes" id="UP000018144"/>
    </source>
</evidence>
<accession>U4LEE6</accession>
<gene>
    <name evidence="4" type="ORF">PCON_09252</name>
</gene>
<dbReference type="STRING" id="1076935.U4LEE6"/>
<feature type="region of interest" description="Disordered" evidence="2">
    <location>
        <begin position="378"/>
        <end position="432"/>
    </location>
</feature>
<evidence type="ECO:0000313" key="4">
    <source>
        <dbReference type="EMBL" id="CCX09659.1"/>
    </source>
</evidence>
<organism evidence="4 5">
    <name type="scientific">Pyronema omphalodes (strain CBS 100304)</name>
    <name type="common">Pyronema confluens</name>
    <dbReference type="NCBI Taxonomy" id="1076935"/>
    <lineage>
        <taxon>Eukaryota</taxon>
        <taxon>Fungi</taxon>
        <taxon>Dikarya</taxon>
        <taxon>Ascomycota</taxon>
        <taxon>Pezizomycotina</taxon>
        <taxon>Pezizomycetes</taxon>
        <taxon>Pezizales</taxon>
        <taxon>Pyronemataceae</taxon>
        <taxon>Pyronema</taxon>
    </lineage>
</organism>
<evidence type="ECO:0000256" key="2">
    <source>
        <dbReference type="SAM" id="MobiDB-lite"/>
    </source>
</evidence>
<dbReference type="InterPro" id="IPR013087">
    <property type="entry name" value="Znf_C2H2_type"/>
</dbReference>
<feature type="region of interest" description="Disordered" evidence="2">
    <location>
        <begin position="1"/>
        <end position="33"/>
    </location>
</feature>
<feature type="region of interest" description="Disordered" evidence="2">
    <location>
        <begin position="85"/>
        <end position="109"/>
    </location>
</feature>
<feature type="region of interest" description="Disordered" evidence="2">
    <location>
        <begin position="256"/>
        <end position="345"/>
    </location>
</feature>
<feature type="compositionally biased region" description="Polar residues" evidence="2">
    <location>
        <begin position="1"/>
        <end position="22"/>
    </location>
</feature>
<feature type="compositionally biased region" description="Low complexity" evidence="2">
    <location>
        <begin position="306"/>
        <end position="320"/>
    </location>
</feature>
<evidence type="ECO:0000256" key="1">
    <source>
        <dbReference type="PROSITE-ProRule" id="PRU00042"/>
    </source>
</evidence>
<dbReference type="InterPro" id="IPR036236">
    <property type="entry name" value="Znf_C2H2_sf"/>
</dbReference>
<dbReference type="GO" id="GO:0008270">
    <property type="term" value="F:zinc ion binding"/>
    <property type="evidence" value="ECO:0007669"/>
    <property type="project" value="UniProtKB-KW"/>
</dbReference>
<feature type="compositionally biased region" description="Low complexity" evidence="2">
    <location>
        <begin position="263"/>
        <end position="290"/>
    </location>
</feature>
<dbReference type="eggNOG" id="ENOG502S997">
    <property type="taxonomic scope" value="Eukaryota"/>
</dbReference>